<gene>
    <name evidence="2" type="ORF">CLV47_1222</name>
</gene>
<evidence type="ECO:0000313" key="3">
    <source>
        <dbReference type="Proteomes" id="UP000237752"/>
    </source>
</evidence>
<dbReference type="SUPFAM" id="SSF53335">
    <property type="entry name" value="S-adenosyl-L-methionine-dependent methyltransferases"/>
    <property type="match status" value="1"/>
</dbReference>
<dbReference type="Gene3D" id="3.40.50.150">
    <property type="entry name" value="Vaccinia Virus protein VP39"/>
    <property type="match status" value="1"/>
</dbReference>
<dbReference type="Pfam" id="PF18096">
    <property type="entry name" value="Thump_like"/>
    <property type="match status" value="1"/>
</dbReference>
<accession>A0A2T0ZFP9</accession>
<dbReference type="Proteomes" id="UP000237752">
    <property type="component" value="Unassembled WGS sequence"/>
</dbReference>
<evidence type="ECO:0000313" key="2">
    <source>
        <dbReference type="EMBL" id="PRZ35182.1"/>
    </source>
</evidence>
<protein>
    <recommendedName>
        <fullName evidence="1">THUMP-like domain-containing protein</fullName>
    </recommendedName>
</protein>
<dbReference type="InterPro" id="IPR029063">
    <property type="entry name" value="SAM-dependent_MTases_sf"/>
</dbReference>
<comment type="caution">
    <text evidence="2">The sequence shown here is derived from an EMBL/GenBank/DDBJ whole genome shotgun (WGS) entry which is preliminary data.</text>
</comment>
<dbReference type="CDD" id="cd02440">
    <property type="entry name" value="AdoMet_MTases"/>
    <property type="match status" value="1"/>
</dbReference>
<sequence>MPAPHELGRLTSDAGAFALAAATRMIEDGQSDLQMLQSLRRTVTQDTATAALRQAQLRRRAVAKFGDDAAQMWFLPDSLEQASRPEVSAHRVGRLVDAGVRRIVDAGAGIGGDTIAFARAGIDVTAIESDPAVSEALRLNVAALGLGGLVEVVPTAAREALRGVDARTVLFFDPARRTDGRRVFDPQLCSPPLSWITSFTNPVVAKMSPGLDHDAVPDGWEAEWVSTATESGRSVVEACLWSPPFAAAECRATVVGRNTVESIAGRPDDDLPVGEVSSYVYEPDGAVNQAHLVGQVVRATGGTLLQPKIAYVTGDSPLPSTLASTYQVLEVLNWSKRRVKAAMRNYSARDLIVKMRGLRLDPGAVRRELLPALHDQAGEPIVLILCRRTSDTIAILARRVAT</sequence>
<dbReference type="RefSeq" id="WP_146135448.1">
    <property type="nucleotide sequence ID" value="NZ_PVUE01000022.1"/>
</dbReference>
<feature type="domain" description="THUMP-like" evidence="1">
    <location>
        <begin position="324"/>
        <end position="399"/>
    </location>
</feature>
<evidence type="ECO:0000259" key="1">
    <source>
        <dbReference type="Pfam" id="PF18096"/>
    </source>
</evidence>
<dbReference type="InterPro" id="IPR041497">
    <property type="entry name" value="Thump-like"/>
</dbReference>
<organism evidence="2 3">
    <name type="scientific">Antricoccus suffuscus</name>
    <dbReference type="NCBI Taxonomy" id="1629062"/>
    <lineage>
        <taxon>Bacteria</taxon>
        <taxon>Bacillati</taxon>
        <taxon>Actinomycetota</taxon>
        <taxon>Actinomycetes</taxon>
        <taxon>Geodermatophilales</taxon>
        <taxon>Antricoccaceae</taxon>
        <taxon>Antricoccus</taxon>
    </lineage>
</organism>
<name>A0A2T0ZFP9_9ACTN</name>
<keyword evidence="3" id="KW-1185">Reference proteome</keyword>
<dbReference type="AlphaFoldDB" id="A0A2T0ZFP9"/>
<dbReference type="EMBL" id="PVUE01000022">
    <property type="protein sequence ID" value="PRZ35182.1"/>
    <property type="molecule type" value="Genomic_DNA"/>
</dbReference>
<reference evidence="2 3" key="1">
    <citation type="submission" date="2018-03" db="EMBL/GenBank/DDBJ databases">
        <title>Genomic Encyclopedia of Archaeal and Bacterial Type Strains, Phase II (KMG-II): from individual species to whole genera.</title>
        <authorList>
            <person name="Goeker M."/>
        </authorList>
    </citation>
    <scope>NUCLEOTIDE SEQUENCE [LARGE SCALE GENOMIC DNA]</scope>
    <source>
        <strain evidence="2 3">DSM 100065</strain>
    </source>
</reference>
<dbReference type="OrthoDB" id="9810570at2"/>
<proteinExistence type="predicted"/>